<evidence type="ECO:0000313" key="2">
    <source>
        <dbReference type="Proteomes" id="UP000598146"/>
    </source>
</evidence>
<accession>A0A931CGZ8</accession>
<organism evidence="1 2">
    <name type="scientific">Actinoplanes aureus</name>
    <dbReference type="NCBI Taxonomy" id="2792083"/>
    <lineage>
        <taxon>Bacteria</taxon>
        <taxon>Bacillati</taxon>
        <taxon>Actinomycetota</taxon>
        <taxon>Actinomycetes</taxon>
        <taxon>Micromonosporales</taxon>
        <taxon>Micromonosporaceae</taxon>
        <taxon>Actinoplanes</taxon>
    </lineage>
</organism>
<dbReference type="RefSeq" id="WP_196419605.1">
    <property type="nucleotide sequence ID" value="NZ_JADQTO010000031.1"/>
</dbReference>
<evidence type="ECO:0000313" key="1">
    <source>
        <dbReference type="EMBL" id="MBG0567827.1"/>
    </source>
</evidence>
<evidence type="ECO:0008006" key="3">
    <source>
        <dbReference type="Google" id="ProtNLM"/>
    </source>
</evidence>
<protein>
    <recommendedName>
        <fullName evidence="3">Secreted protein</fullName>
    </recommendedName>
</protein>
<proteinExistence type="predicted"/>
<sequence length="885" mass="93703">MSAPTFEQLVSWIEAGRLDQVTDALVAATESERRALAPQLKAYQPTRPAFPSYESHSIDPMEAYRQHERGRRRYETLVRDREGALRVAGAACLPRAADVVAWLRSDRFWETPSPAAVDALVLVLSEQGRPALPSVAQQLADRLRPAQADRQWPLVSGLLTAAGLTPPTTEAVVRGWIREIGRGQIAGRLRAHPHTDVLLPHVFRIPRVAADLGEEWPPALARLVADGDYPRADLLADVLLRLRAGDRPGAVRVVVQLHRSLAPTTAEYAEHRQEYLGMLSSPQVAVADLALTALRAVDDTDGLPADAIAEAAYAVLPRPEKKLVRAVLDWLDAALPRTGDPQLFAALTAGLSNDAIDLAERALKLTARHLPTFGDEGRTMLRDAADALDGDLRRQADALLGGTPVGTPGAAVDTGAPRPAPVPPPAPMPPPIASVAELTAAAATLMRTRDDPILFERFVAALPVLVRADRSAVAATLTPLIPEYWTDSFVLMMQSAVTGRRQKYAPNEYERNPARPSLLTAQRCIELAGQLAGEPPAALLATPATVDGHVDPARVLELLAKAEAAGTQPGPHDLTQALLRLPRTISPEIAAAAARLNSPTGRAFARWITGGMLADPDVSVVGVQQKKCRHGYQPDGGYMPCSCNSTASHRRTVTFPPLAHPDLPLAPELLSRPPEHAYAQAYGYHHYTLSLASWPLAFPSHRELVAAYVQPLLAPAADGNVRGGGDLLPALARASGPLGPAFALCLAYGLTAGRPAERLAATDAFVLTAARDDLDGADLGTLVGHELAALHDAGVLVLRRVAEALTGALRAGAAAEVWAAARALVPAALTASAGGPDLLALATAAASAVGAREAIPEVEKVAARGGRTRMVTEAGRLARTLAAPK</sequence>
<dbReference type="AlphaFoldDB" id="A0A931CGZ8"/>
<keyword evidence="2" id="KW-1185">Reference proteome</keyword>
<reference evidence="1" key="1">
    <citation type="submission" date="2020-11" db="EMBL/GenBank/DDBJ databases">
        <title>Isolation and identification of active actinomycetes.</title>
        <authorList>
            <person name="Sun X."/>
        </authorList>
    </citation>
    <scope>NUCLEOTIDE SEQUENCE</scope>
    <source>
        <strain evidence="1">NEAU-A11</strain>
    </source>
</reference>
<dbReference type="EMBL" id="JADQTO010000031">
    <property type="protein sequence ID" value="MBG0567827.1"/>
    <property type="molecule type" value="Genomic_DNA"/>
</dbReference>
<dbReference type="Proteomes" id="UP000598146">
    <property type="component" value="Unassembled WGS sequence"/>
</dbReference>
<comment type="caution">
    <text evidence="1">The sequence shown here is derived from an EMBL/GenBank/DDBJ whole genome shotgun (WGS) entry which is preliminary data.</text>
</comment>
<name>A0A931CGZ8_9ACTN</name>
<gene>
    <name evidence="1" type="ORF">I4J89_40945</name>
</gene>